<comment type="caution">
    <text evidence="1">The sequence shown here is derived from an EMBL/GenBank/DDBJ whole genome shotgun (WGS) entry which is preliminary data.</text>
</comment>
<sequence>MVYCVHHVPGRARFKVPRIKQDRAFAEELESKILSLEGVHRVELNPSAHSVIVHYDIVVNPLGDAVSHMHGGKPPIDMTGGDPGVIPLSAKPSAGPIDKKAHEDISRGVGQIVGQAVFATLVQRTLERSLLSLLTGLR</sequence>
<gene>
    <name evidence="1" type="ORF">AUC70_06155</name>
</gene>
<reference evidence="1 2" key="1">
    <citation type="journal article" date="2016" name="Environ. Microbiol.">
        <title>New Methyloceanibacter diversity from North Sea sediments includes methanotroph containing solely the soluble methane monooxygenase.</title>
        <authorList>
            <person name="Vekeman B."/>
            <person name="Kerckhof F.M."/>
            <person name="Cremers G."/>
            <person name="de Vos P."/>
            <person name="Vandamme P."/>
            <person name="Boon N."/>
            <person name="Op den Camp H.J."/>
            <person name="Heylen K."/>
        </authorList>
    </citation>
    <scope>NUCLEOTIDE SEQUENCE [LARGE SCALE GENOMIC DNA]</scope>
    <source>
        <strain evidence="1 2">R-67176</strain>
    </source>
</reference>
<dbReference type="Pfam" id="PF19991">
    <property type="entry name" value="HMA_2"/>
    <property type="match status" value="1"/>
</dbReference>
<keyword evidence="2" id="KW-1185">Reference proteome</keyword>
<name>A0A1E3VP17_9HYPH</name>
<evidence type="ECO:0008006" key="3">
    <source>
        <dbReference type="Google" id="ProtNLM"/>
    </source>
</evidence>
<evidence type="ECO:0000313" key="2">
    <source>
        <dbReference type="Proteomes" id="UP000094172"/>
    </source>
</evidence>
<dbReference type="RefSeq" id="WP_069444560.1">
    <property type="nucleotide sequence ID" value="NZ_LPWE01000011.1"/>
</dbReference>
<proteinExistence type="predicted"/>
<organism evidence="1 2">
    <name type="scientific">Methyloceanibacter stevinii</name>
    <dbReference type="NCBI Taxonomy" id="1774970"/>
    <lineage>
        <taxon>Bacteria</taxon>
        <taxon>Pseudomonadati</taxon>
        <taxon>Pseudomonadota</taxon>
        <taxon>Alphaproteobacteria</taxon>
        <taxon>Hyphomicrobiales</taxon>
        <taxon>Hyphomicrobiaceae</taxon>
        <taxon>Methyloceanibacter</taxon>
    </lineage>
</organism>
<dbReference type="EMBL" id="LPWE01000011">
    <property type="protein sequence ID" value="ODR95269.1"/>
    <property type="molecule type" value="Genomic_DNA"/>
</dbReference>
<protein>
    <recommendedName>
        <fullName evidence="3">HMA domain-containing protein</fullName>
    </recommendedName>
</protein>
<dbReference type="AlphaFoldDB" id="A0A1E3VP17"/>
<dbReference type="Proteomes" id="UP000094172">
    <property type="component" value="Unassembled WGS sequence"/>
</dbReference>
<accession>A0A1E3VP17</accession>
<evidence type="ECO:0000313" key="1">
    <source>
        <dbReference type="EMBL" id="ODR95269.1"/>
    </source>
</evidence>